<dbReference type="GO" id="GO:0005524">
    <property type="term" value="F:ATP binding"/>
    <property type="evidence" value="ECO:0007669"/>
    <property type="project" value="TreeGrafter"/>
</dbReference>
<evidence type="ECO:0000313" key="3">
    <source>
        <dbReference type="Proteomes" id="UP000221961"/>
    </source>
</evidence>
<dbReference type="GeneID" id="88358769"/>
<feature type="compositionally biased region" description="Acidic residues" evidence="1">
    <location>
        <begin position="1"/>
        <end position="16"/>
    </location>
</feature>
<evidence type="ECO:0008006" key="4">
    <source>
        <dbReference type="Google" id="ProtNLM"/>
    </source>
</evidence>
<dbReference type="InterPro" id="IPR027417">
    <property type="entry name" value="P-loop_NTPase"/>
</dbReference>
<dbReference type="SUPFAM" id="SSF52540">
    <property type="entry name" value="P-loop containing nucleoside triphosphate hydrolases"/>
    <property type="match status" value="1"/>
</dbReference>
<evidence type="ECO:0000313" key="2">
    <source>
        <dbReference type="EMBL" id="ATL67375.1"/>
    </source>
</evidence>
<gene>
    <name evidence="2" type="ORF">CRH09_15390</name>
</gene>
<dbReference type="AlphaFoldDB" id="A0A291RJ75"/>
<dbReference type="PANTHER" id="PTHR43384">
    <property type="entry name" value="SEPTUM SITE-DETERMINING PROTEIN MIND HOMOLOG, CHLOROPLASTIC-RELATED"/>
    <property type="match status" value="1"/>
</dbReference>
<dbReference type="PANTHER" id="PTHR43384:SF14">
    <property type="entry name" value="ESX-1 SECRETION-ASSOCIATED PROTEIN ESPI"/>
    <property type="match status" value="1"/>
</dbReference>
<dbReference type="RefSeq" id="WP_098694518.1">
    <property type="nucleotide sequence ID" value="NZ_CP023778.1"/>
</dbReference>
<accession>A0A291RJ75</accession>
<protein>
    <recommendedName>
        <fullName evidence="4">MinD-like ATPase involved in chromosome partitioning or flagellar assembly</fullName>
    </recommendedName>
</protein>
<name>A0A291RJ75_9NOCA</name>
<reference evidence="2 3" key="1">
    <citation type="submission" date="2017-10" db="EMBL/GenBank/DDBJ databases">
        <title>Comparative genomics between pathogenic Norcardia.</title>
        <authorList>
            <person name="Zeng L."/>
        </authorList>
    </citation>
    <scope>NUCLEOTIDE SEQUENCE [LARGE SCALE GENOMIC DNA]</scope>
    <source>
        <strain evidence="2 3">NC_YFY_NT001</strain>
    </source>
</reference>
<dbReference type="EMBL" id="CP023778">
    <property type="protein sequence ID" value="ATL67375.1"/>
    <property type="molecule type" value="Genomic_DNA"/>
</dbReference>
<feature type="region of interest" description="Disordered" evidence="1">
    <location>
        <begin position="1"/>
        <end position="77"/>
    </location>
</feature>
<dbReference type="Proteomes" id="UP000221961">
    <property type="component" value="Chromosome"/>
</dbReference>
<dbReference type="Gene3D" id="3.40.50.300">
    <property type="entry name" value="P-loop containing nucleotide triphosphate hydrolases"/>
    <property type="match status" value="1"/>
</dbReference>
<dbReference type="InterPro" id="IPR050625">
    <property type="entry name" value="ParA/MinD_ATPase"/>
</dbReference>
<dbReference type="GO" id="GO:0005829">
    <property type="term" value="C:cytosol"/>
    <property type="evidence" value="ECO:0007669"/>
    <property type="project" value="TreeGrafter"/>
</dbReference>
<sequence length="454" mass="48106">MNEYSADADEIADDREDYTAERPVDLRHQRLRPTSGTDPDPGPPQDTESDSDVPEDAVKQELPDPYGVGADNLAGNPPDATVVAAVREARLAMLRYPAPGVETDPARWGWRGRLNSVGLRVRPRRGSAEVMYRRAVERIRQPWAGTPLVVVANPKGGAGVTPAVVMLSALFARHRGGHVVAWDANEVCGTLVQRAASCAGSCTVWDVLGHARELCSANADASALARFLHRQPTLDEVLASDQDPGGSACVGAEECAAIWAVLRRHRALVVADTGNNDRAPGFRWAIENATQLVVPVIGRRDAVVAALRLLDGVADNGREELAAAAVIVLATAGDCRMAAEALTTAGVQPAVQVPFDPVLAGGERIVVSRLTTATVSAWTEVAATVADGIADALADHQAPLESDFVPEPRWVATGTGPASLSQRRMLAYAVHENPAVLTGRLRMPSAPYVGDPGW</sequence>
<feature type="compositionally biased region" description="Basic and acidic residues" evidence="1">
    <location>
        <begin position="17"/>
        <end position="28"/>
    </location>
</feature>
<proteinExistence type="predicted"/>
<dbReference type="GO" id="GO:0051782">
    <property type="term" value="P:negative regulation of cell division"/>
    <property type="evidence" value="ECO:0007669"/>
    <property type="project" value="TreeGrafter"/>
</dbReference>
<dbReference type="GO" id="GO:0009898">
    <property type="term" value="C:cytoplasmic side of plasma membrane"/>
    <property type="evidence" value="ECO:0007669"/>
    <property type="project" value="TreeGrafter"/>
</dbReference>
<dbReference type="KEGG" id="ntp:CRH09_15390"/>
<evidence type="ECO:0000256" key="1">
    <source>
        <dbReference type="SAM" id="MobiDB-lite"/>
    </source>
</evidence>
<organism evidence="2 3">
    <name type="scientific">Nocardia terpenica</name>
    <dbReference type="NCBI Taxonomy" id="455432"/>
    <lineage>
        <taxon>Bacteria</taxon>
        <taxon>Bacillati</taxon>
        <taxon>Actinomycetota</taxon>
        <taxon>Actinomycetes</taxon>
        <taxon>Mycobacteriales</taxon>
        <taxon>Nocardiaceae</taxon>
        <taxon>Nocardia</taxon>
    </lineage>
</organism>
<dbReference type="GO" id="GO:0016887">
    <property type="term" value="F:ATP hydrolysis activity"/>
    <property type="evidence" value="ECO:0007669"/>
    <property type="project" value="TreeGrafter"/>
</dbReference>